<keyword evidence="2" id="KW-1185">Reference proteome</keyword>
<dbReference type="AlphaFoldDB" id="A0A6A5KIN5"/>
<evidence type="ECO:0000313" key="1">
    <source>
        <dbReference type="EMBL" id="KAF1835707.1"/>
    </source>
</evidence>
<dbReference type="Proteomes" id="UP000800040">
    <property type="component" value="Unassembled WGS sequence"/>
</dbReference>
<organism evidence="1 2">
    <name type="scientific">Decorospora gaudefroyi</name>
    <dbReference type="NCBI Taxonomy" id="184978"/>
    <lineage>
        <taxon>Eukaryota</taxon>
        <taxon>Fungi</taxon>
        <taxon>Dikarya</taxon>
        <taxon>Ascomycota</taxon>
        <taxon>Pezizomycotina</taxon>
        <taxon>Dothideomycetes</taxon>
        <taxon>Pleosporomycetidae</taxon>
        <taxon>Pleosporales</taxon>
        <taxon>Pleosporineae</taxon>
        <taxon>Pleosporaceae</taxon>
        <taxon>Decorospora</taxon>
    </lineage>
</organism>
<sequence>MTVGPTPTAVTITGMFSASPWPPLSSDAATFNGTSTITSESTTTILVTATLAPSIGTGLPISNTRAAPLWTNSSYAAVPTPILSTGGLPTASVTVW</sequence>
<protein>
    <submittedName>
        <fullName evidence="1">Uncharacterized protein</fullName>
    </submittedName>
</protein>
<evidence type="ECO:0000313" key="2">
    <source>
        <dbReference type="Proteomes" id="UP000800040"/>
    </source>
</evidence>
<dbReference type="EMBL" id="ML975283">
    <property type="protein sequence ID" value="KAF1835707.1"/>
    <property type="molecule type" value="Genomic_DNA"/>
</dbReference>
<proteinExistence type="predicted"/>
<name>A0A6A5KIN5_9PLEO</name>
<reference evidence="1" key="1">
    <citation type="submission" date="2020-01" db="EMBL/GenBank/DDBJ databases">
        <authorList>
            <consortium name="DOE Joint Genome Institute"/>
            <person name="Haridas S."/>
            <person name="Albert R."/>
            <person name="Binder M."/>
            <person name="Bloem J."/>
            <person name="Labutti K."/>
            <person name="Salamov A."/>
            <person name="Andreopoulos B."/>
            <person name="Baker S.E."/>
            <person name="Barry K."/>
            <person name="Bills G."/>
            <person name="Bluhm B.H."/>
            <person name="Cannon C."/>
            <person name="Castanera R."/>
            <person name="Culley D.E."/>
            <person name="Daum C."/>
            <person name="Ezra D."/>
            <person name="Gonzalez J.B."/>
            <person name="Henrissat B."/>
            <person name="Kuo A."/>
            <person name="Liang C."/>
            <person name="Lipzen A."/>
            <person name="Lutzoni F."/>
            <person name="Magnuson J."/>
            <person name="Mondo S."/>
            <person name="Nolan M."/>
            <person name="Ohm R."/>
            <person name="Pangilinan J."/>
            <person name="Park H.-J."/>
            <person name="Ramirez L."/>
            <person name="Alfaro M."/>
            <person name="Sun H."/>
            <person name="Tritt A."/>
            <person name="Yoshinaga Y."/>
            <person name="Zwiers L.-H."/>
            <person name="Turgeon B.G."/>
            <person name="Goodwin S.B."/>
            <person name="Spatafora J.W."/>
            <person name="Crous P.W."/>
            <person name="Grigoriev I.V."/>
        </authorList>
    </citation>
    <scope>NUCLEOTIDE SEQUENCE</scope>
    <source>
        <strain evidence="1">P77</strain>
    </source>
</reference>
<gene>
    <name evidence="1" type="ORF">BDW02DRAFT_567744</name>
</gene>
<accession>A0A6A5KIN5</accession>